<dbReference type="Proteomes" id="UP001501638">
    <property type="component" value="Unassembled WGS sequence"/>
</dbReference>
<evidence type="ECO:0000313" key="5">
    <source>
        <dbReference type="Proteomes" id="UP001501638"/>
    </source>
</evidence>
<dbReference type="EMBL" id="BAAASZ010000024">
    <property type="protein sequence ID" value="GAA2447439.1"/>
    <property type="molecule type" value="Genomic_DNA"/>
</dbReference>
<sequence>MDRMTLGDARDSASTGPRLRAGAAYDGEPGSIADARQFVTGFLTRARVVHGFPVPRRTIDTARLVVSELVTNACKYAPGPCVLDLELDEGVLEVTVWDGNPRLPITRAAEPGRVGQHGLEIVLALCEGFDVRRDPVGKRIKVRIALGSETD</sequence>
<dbReference type="InterPro" id="IPR036890">
    <property type="entry name" value="HATPase_C_sf"/>
</dbReference>
<gene>
    <name evidence="4" type="ORF">GCM10010405_33590</name>
</gene>
<accession>A0ABN3K342</accession>
<organism evidence="4 5">
    <name type="scientific">Streptomyces macrosporus</name>
    <dbReference type="NCBI Taxonomy" id="44032"/>
    <lineage>
        <taxon>Bacteria</taxon>
        <taxon>Bacillati</taxon>
        <taxon>Actinomycetota</taxon>
        <taxon>Actinomycetes</taxon>
        <taxon>Kitasatosporales</taxon>
        <taxon>Streptomycetaceae</taxon>
        <taxon>Streptomyces</taxon>
    </lineage>
</organism>
<keyword evidence="4" id="KW-0067">ATP-binding</keyword>
<comment type="caution">
    <text evidence="4">The sequence shown here is derived from an EMBL/GenBank/DDBJ whole genome shotgun (WGS) entry which is preliminary data.</text>
</comment>
<protein>
    <submittedName>
        <fullName evidence="4">ATP-binding protein</fullName>
    </submittedName>
</protein>
<feature type="domain" description="Histidine kinase/HSP90-like ATPase" evidence="3">
    <location>
        <begin position="31"/>
        <end position="143"/>
    </location>
</feature>
<dbReference type="Gene3D" id="3.30.565.10">
    <property type="entry name" value="Histidine kinase-like ATPase, C-terminal domain"/>
    <property type="match status" value="1"/>
</dbReference>
<reference evidence="4 5" key="1">
    <citation type="journal article" date="2019" name="Int. J. Syst. Evol. Microbiol.">
        <title>The Global Catalogue of Microorganisms (GCM) 10K type strain sequencing project: providing services to taxonomists for standard genome sequencing and annotation.</title>
        <authorList>
            <consortium name="The Broad Institute Genomics Platform"/>
            <consortium name="The Broad Institute Genome Sequencing Center for Infectious Disease"/>
            <person name="Wu L."/>
            <person name="Ma J."/>
        </authorList>
    </citation>
    <scope>NUCLEOTIDE SEQUENCE [LARGE SCALE GENOMIC DNA]</scope>
    <source>
        <strain evidence="4 5">JCM 6305</strain>
    </source>
</reference>
<dbReference type="GO" id="GO:0005524">
    <property type="term" value="F:ATP binding"/>
    <property type="evidence" value="ECO:0007669"/>
    <property type="project" value="UniProtKB-KW"/>
</dbReference>
<evidence type="ECO:0000256" key="1">
    <source>
        <dbReference type="ARBA" id="ARBA00022527"/>
    </source>
</evidence>
<keyword evidence="4" id="KW-0547">Nucleotide-binding</keyword>
<keyword evidence="5" id="KW-1185">Reference proteome</keyword>
<dbReference type="InterPro" id="IPR003594">
    <property type="entry name" value="HATPase_dom"/>
</dbReference>
<evidence type="ECO:0000259" key="3">
    <source>
        <dbReference type="Pfam" id="PF13581"/>
    </source>
</evidence>
<proteinExistence type="predicted"/>
<dbReference type="Pfam" id="PF13581">
    <property type="entry name" value="HATPase_c_2"/>
    <property type="match status" value="1"/>
</dbReference>
<dbReference type="PANTHER" id="PTHR35526">
    <property type="entry name" value="ANTI-SIGMA-F FACTOR RSBW-RELATED"/>
    <property type="match status" value="1"/>
</dbReference>
<evidence type="ECO:0000313" key="4">
    <source>
        <dbReference type="EMBL" id="GAA2447439.1"/>
    </source>
</evidence>
<keyword evidence="1" id="KW-0808">Transferase</keyword>
<dbReference type="SUPFAM" id="SSF55874">
    <property type="entry name" value="ATPase domain of HSP90 chaperone/DNA topoisomerase II/histidine kinase"/>
    <property type="match status" value="1"/>
</dbReference>
<dbReference type="PANTHER" id="PTHR35526:SF3">
    <property type="entry name" value="ANTI-SIGMA-F FACTOR RSBW"/>
    <property type="match status" value="1"/>
</dbReference>
<name>A0ABN3K342_9ACTN</name>
<feature type="compositionally biased region" description="Basic and acidic residues" evidence="2">
    <location>
        <begin position="1"/>
        <end position="11"/>
    </location>
</feature>
<dbReference type="InterPro" id="IPR050267">
    <property type="entry name" value="Anti-sigma-factor_SerPK"/>
</dbReference>
<dbReference type="CDD" id="cd16936">
    <property type="entry name" value="HATPase_RsbW-like"/>
    <property type="match status" value="1"/>
</dbReference>
<keyword evidence="1" id="KW-0723">Serine/threonine-protein kinase</keyword>
<keyword evidence="1" id="KW-0418">Kinase</keyword>
<feature type="region of interest" description="Disordered" evidence="2">
    <location>
        <begin position="1"/>
        <end position="23"/>
    </location>
</feature>
<evidence type="ECO:0000256" key="2">
    <source>
        <dbReference type="SAM" id="MobiDB-lite"/>
    </source>
</evidence>